<dbReference type="InterPro" id="IPR036047">
    <property type="entry name" value="F-box-like_dom_sf"/>
</dbReference>
<sequence>MEPPAFKRRGVDDHISALPDELLIIILLALRSTAAAARTSVLSRRWRRVWTYLSELDLSGSSSPATTTSSAHLDAIDAALNSYSAPTLHHLKIDLRKCDIPAHRVAPWTRFASQRLTGRIYIHLPWQQLPKAVEGTMEELALPVCERATEIDISLGMNFVLRPPPTGSFTALTDQMITSTYMDGGELGRVVSTQCRRLRTLYLDGIRFVATYRVSICSESLECLVYSTSYKEIYVSRVEEANIVAPKLEKVEWGGNNDPGHHQFAVAARHLRSLSIMYSTWISMFISSMWLMQRFDTVGELIVSIGIEKGIEGYIGFLEDMDKLLACETLALV</sequence>
<keyword evidence="2" id="KW-1185">Reference proteome</keyword>
<dbReference type="SUPFAM" id="SSF81383">
    <property type="entry name" value="F-box domain"/>
    <property type="match status" value="1"/>
</dbReference>
<proteinExistence type="predicted"/>
<name>A0A4U6VUA5_SETVI</name>
<gene>
    <name evidence="1" type="ORF">SEVIR_3G314600v2</name>
</gene>
<dbReference type="Gramene" id="TKW28377">
    <property type="protein sequence ID" value="TKW28377"/>
    <property type="gene ID" value="SEVIR_3G314600v2"/>
</dbReference>
<evidence type="ECO:0000313" key="1">
    <source>
        <dbReference type="EMBL" id="TKW28377.1"/>
    </source>
</evidence>
<evidence type="ECO:0008006" key="3">
    <source>
        <dbReference type="Google" id="ProtNLM"/>
    </source>
</evidence>
<dbReference type="EMBL" id="CM016554">
    <property type="protein sequence ID" value="TKW28377.1"/>
    <property type="molecule type" value="Genomic_DNA"/>
</dbReference>
<reference evidence="1" key="1">
    <citation type="submission" date="2019-03" db="EMBL/GenBank/DDBJ databases">
        <title>WGS assembly of Setaria viridis.</title>
        <authorList>
            <person name="Huang P."/>
            <person name="Jenkins J."/>
            <person name="Grimwood J."/>
            <person name="Barry K."/>
            <person name="Healey A."/>
            <person name="Mamidi S."/>
            <person name="Sreedasyam A."/>
            <person name="Shu S."/>
            <person name="Feldman M."/>
            <person name="Wu J."/>
            <person name="Yu Y."/>
            <person name="Chen C."/>
            <person name="Johnson J."/>
            <person name="Rokhsar D."/>
            <person name="Baxter I."/>
            <person name="Schmutz J."/>
            <person name="Brutnell T."/>
            <person name="Kellogg E."/>
        </authorList>
    </citation>
    <scope>NUCLEOTIDE SEQUENCE [LARGE SCALE GENOMIC DNA]</scope>
</reference>
<dbReference type="Proteomes" id="UP000298652">
    <property type="component" value="Chromosome 3"/>
</dbReference>
<dbReference type="OMA" id="YSTWISM"/>
<dbReference type="PANTHER" id="PTHR34709">
    <property type="entry name" value="OS10G0396666 PROTEIN"/>
    <property type="match status" value="1"/>
</dbReference>
<organism evidence="1 2">
    <name type="scientific">Setaria viridis</name>
    <name type="common">Green bristlegrass</name>
    <name type="synonym">Setaria italica subsp. viridis</name>
    <dbReference type="NCBI Taxonomy" id="4556"/>
    <lineage>
        <taxon>Eukaryota</taxon>
        <taxon>Viridiplantae</taxon>
        <taxon>Streptophyta</taxon>
        <taxon>Embryophyta</taxon>
        <taxon>Tracheophyta</taxon>
        <taxon>Spermatophyta</taxon>
        <taxon>Magnoliopsida</taxon>
        <taxon>Liliopsida</taxon>
        <taxon>Poales</taxon>
        <taxon>Poaceae</taxon>
        <taxon>PACMAD clade</taxon>
        <taxon>Panicoideae</taxon>
        <taxon>Panicodae</taxon>
        <taxon>Paniceae</taxon>
        <taxon>Cenchrinae</taxon>
        <taxon>Setaria</taxon>
    </lineage>
</organism>
<evidence type="ECO:0000313" key="2">
    <source>
        <dbReference type="Proteomes" id="UP000298652"/>
    </source>
</evidence>
<dbReference type="AlphaFoldDB" id="A0A4U6VUA5"/>
<protein>
    <recommendedName>
        <fullName evidence="3">F-box domain-containing protein</fullName>
    </recommendedName>
</protein>
<accession>A0A4U6VUA5</accession>
<dbReference type="InterPro" id="IPR055312">
    <property type="entry name" value="FBL15-like"/>
</dbReference>
<dbReference type="PANTHER" id="PTHR34709:SF68">
    <property type="entry name" value="OS07G0550432 PROTEIN"/>
    <property type="match status" value="1"/>
</dbReference>